<dbReference type="InterPro" id="IPR016032">
    <property type="entry name" value="Sig_transdc_resp-reg_C-effctor"/>
</dbReference>
<evidence type="ECO:0000313" key="2">
    <source>
        <dbReference type="EMBL" id="OXM53231.1"/>
    </source>
</evidence>
<dbReference type="InterPro" id="IPR000792">
    <property type="entry name" value="Tscrpt_reg_LuxR_C"/>
</dbReference>
<dbReference type="InterPro" id="IPR041664">
    <property type="entry name" value="AAA_16"/>
</dbReference>
<comment type="caution">
    <text evidence="2">The sequence shown here is derived from an EMBL/GenBank/DDBJ whole genome shotgun (WGS) entry which is preliminary data.</text>
</comment>
<dbReference type="Gene3D" id="1.25.40.10">
    <property type="entry name" value="Tetratricopeptide repeat domain"/>
    <property type="match status" value="1"/>
</dbReference>
<dbReference type="OrthoDB" id="3333376at2"/>
<sequence>MEDLFDTVNESDEPLVLVTGRAGAGRTTALAELGTRVREDGGRVSAVRFTARGDVLPLLFRTGATDSVSVPREPTLASFGPVTGARSDQAVAERAAAALLASLQQPGGRSFLLIDDAHWVDPDSLAILSALTRRAASGTIRCVCAVRTPVLEPVASEAVDELRKSGLVRHFRMRPMSRTEIGREVTSTASVLPEPELVDFLHAQSRGVRAAFREAYEHLERLGQVRVVDKRAYLVPAPRAGAPMTRGGITEMCAGLGPSVLGTAEAAAVLAPLGPDMPVLAAEALEVAEEAVIRDLEILRRHGVLHKGADGGWRFVIPQIASSLIAGMGPCTKQQFAAKAVTAVWTGAAVCTDADYLSDRVVDAGKLVDSRRALGHLLRQSTAASEDRMEVALRWLGATVELAENRSQRMMILLTHTAICHSRGKYAESLHGARRLLENFADHLSAGTAQELQAAAVVALGRLARTEPLSTLAEGHHHWPGTPEATLVTRALACGMLDRWAETDRLLAEGAEQWTAGNTTSAMFASLHRSFARLCVGDLRYFETSIEDRAGWPLRTVRRYHAEQVNLHVAGLLTSGELGPAESLLAEEELPEEELHPSSRVMISALKGDIHSATAIARRALAYRSSGGFDAGYSGMHHLLVSMLASCGKFATARQLLANARSTNPVLAHLLDLADAEYDLLLGDPVSAAAKVRAALAYAEARGIVIGLDLVWALLADLTIDLGDRATAERCLADIERLAETTPTVRNIVHALFVRAIVTGDRAAAAECLRRCGERGQPLEQTKIQAKLIKHGVADPDGLSEVYETLGAHGCLLVRARTRSIMRERGIPVPGRQEAVAENEHLLAVLMSEGLSNKQLASALRTSEKSVEGRLSRLASRTGHRSRIELSKALLNGEFETGAPSA</sequence>
<name>A0A229S395_9PSEU</name>
<dbReference type="AlphaFoldDB" id="A0A229S395"/>
<evidence type="ECO:0000259" key="1">
    <source>
        <dbReference type="SMART" id="SM00421"/>
    </source>
</evidence>
<proteinExistence type="predicted"/>
<dbReference type="GO" id="GO:0003677">
    <property type="term" value="F:DNA binding"/>
    <property type="evidence" value="ECO:0007669"/>
    <property type="project" value="InterPro"/>
</dbReference>
<dbReference type="InterPro" id="IPR036388">
    <property type="entry name" value="WH-like_DNA-bd_sf"/>
</dbReference>
<dbReference type="SMART" id="SM00421">
    <property type="entry name" value="HTH_LUXR"/>
    <property type="match status" value="1"/>
</dbReference>
<dbReference type="SUPFAM" id="SSF48452">
    <property type="entry name" value="TPR-like"/>
    <property type="match status" value="1"/>
</dbReference>
<dbReference type="InterPro" id="IPR011990">
    <property type="entry name" value="TPR-like_helical_dom_sf"/>
</dbReference>
<dbReference type="InterPro" id="IPR027417">
    <property type="entry name" value="P-loop_NTPase"/>
</dbReference>
<gene>
    <name evidence="2" type="ORF">CFP71_22185</name>
</gene>
<dbReference type="GO" id="GO:0006355">
    <property type="term" value="P:regulation of DNA-templated transcription"/>
    <property type="evidence" value="ECO:0007669"/>
    <property type="project" value="InterPro"/>
</dbReference>
<reference evidence="2 3" key="1">
    <citation type="submission" date="2017-07" db="EMBL/GenBank/DDBJ databases">
        <title>Amycolatopsis thailandensis Genome sequencing and assembly.</title>
        <authorList>
            <person name="Kaur N."/>
            <person name="Mayilraj S."/>
        </authorList>
    </citation>
    <scope>NUCLEOTIDE SEQUENCE [LARGE SCALE GENOMIC DNA]</scope>
    <source>
        <strain evidence="2 3">JCM 16380</strain>
    </source>
</reference>
<keyword evidence="3" id="KW-1185">Reference proteome</keyword>
<dbReference type="Gene3D" id="1.10.10.10">
    <property type="entry name" value="Winged helix-like DNA-binding domain superfamily/Winged helix DNA-binding domain"/>
    <property type="match status" value="1"/>
</dbReference>
<dbReference type="Proteomes" id="UP000215223">
    <property type="component" value="Unassembled WGS sequence"/>
</dbReference>
<feature type="domain" description="HTH luxR-type" evidence="1">
    <location>
        <begin position="833"/>
        <end position="890"/>
    </location>
</feature>
<accession>A0A229S395</accession>
<dbReference type="SUPFAM" id="SSF46894">
    <property type="entry name" value="C-terminal effector domain of the bipartite response regulators"/>
    <property type="match status" value="1"/>
</dbReference>
<dbReference type="EMBL" id="NMQT01000077">
    <property type="protein sequence ID" value="OXM53231.1"/>
    <property type="molecule type" value="Genomic_DNA"/>
</dbReference>
<dbReference type="RefSeq" id="WP_093935867.1">
    <property type="nucleotide sequence ID" value="NZ_NMQT01000077.1"/>
</dbReference>
<protein>
    <submittedName>
        <fullName evidence="2">LuxR family transcriptional regulator</fullName>
    </submittedName>
</protein>
<dbReference type="SUPFAM" id="SSF52540">
    <property type="entry name" value="P-loop containing nucleoside triphosphate hydrolases"/>
    <property type="match status" value="1"/>
</dbReference>
<organism evidence="2 3">
    <name type="scientific">Amycolatopsis thailandensis</name>
    <dbReference type="NCBI Taxonomy" id="589330"/>
    <lineage>
        <taxon>Bacteria</taxon>
        <taxon>Bacillati</taxon>
        <taxon>Actinomycetota</taxon>
        <taxon>Actinomycetes</taxon>
        <taxon>Pseudonocardiales</taxon>
        <taxon>Pseudonocardiaceae</taxon>
        <taxon>Amycolatopsis</taxon>
    </lineage>
</organism>
<evidence type="ECO:0000313" key="3">
    <source>
        <dbReference type="Proteomes" id="UP000215223"/>
    </source>
</evidence>
<dbReference type="Pfam" id="PF13191">
    <property type="entry name" value="AAA_16"/>
    <property type="match status" value="1"/>
</dbReference>